<sequence>MYRYKGFDSAQCGDSISALEAAINAWMEAERPRIRHVCQSVLNNHILLSFVYEEMSELEQRLPAQAQTQAGSARSRFLDEDCSEGPPTNPQLPIIPPVVH</sequence>
<dbReference type="EMBL" id="AP019377">
    <property type="protein sequence ID" value="BBH94874.1"/>
    <property type="molecule type" value="Genomic_DNA"/>
</dbReference>
<protein>
    <submittedName>
        <fullName evidence="2">Uncharacterized protein</fullName>
    </submittedName>
</protein>
<name>A0A455T7F0_9CHLR</name>
<feature type="region of interest" description="Disordered" evidence="1">
    <location>
        <begin position="64"/>
        <end position="100"/>
    </location>
</feature>
<reference evidence="2" key="1">
    <citation type="submission" date="2018-12" db="EMBL/GenBank/DDBJ databases">
        <title>Novel natural products biosynthetic potential of the class Ktedonobacteria.</title>
        <authorList>
            <person name="Zheng Y."/>
            <person name="Saitou A."/>
            <person name="Wang C.M."/>
            <person name="Toyoda A."/>
            <person name="Minakuchi Y."/>
            <person name="Sekiguchi Y."/>
            <person name="Ueda K."/>
            <person name="Takano H."/>
            <person name="Sakai Y."/>
            <person name="Yokota A."/>
            <person name="Yabe S."/>
        </authorList>
    </citation>
    <scope>NUCLEOTIDE SEQUENCE</scope>
    <source>
        <strain evidence="2">A3-2</strain>
    </source>
</reference>
<accession>A0A455T7F0</accession>
<organism evidence="2">
    <name type="scientific">Thermogemmatispora argillosa</name>
    <dbReference type="NCBI Taxonomy" id="2045280"/>
    <lineage>
        <taxon>Bacteria</taxon>
        <taxon>Bacillati</taxon>
        <taxon>Chloroflexota</taxon>
        <taxon>Ktedonobacteria</taxon>
        <taxon>Thermogemmatisporales</taxon>
        <taxon>Thermogemmatisporaceae</taxon>
        <taxon>Thermogemmatispora</taxon>
    </lineage>
</organism>
<evidence type="ECO:0000313" key="2">
    <source>
        <dbReference type="EMBL" id="BBH94874.1"/>
    </source>
</evidence>
<evidence type="ECO:0000256" key="1">
    <source>
        <dbReference type="SAM" id="MobiDB-lite"/>
    </source>
</evidence>
<dbReference type="AlphaFoldDB" id="A0A455T7F0"/>
<feature type="compositionally biased region" description="Pro residues" evidence="1">
    <location>
        <begin position="87"/>
        <end position="100"/>
    </location>
</feature>
<gene>
    <name evidence="2" type="ORF">KTA_30730</name>
</gene>
<proteinExistence type="predicted"/>